<dbReference type="PANTHER" id="PTHR21637:SF0">
    <property type="entry name" value="AT10158P"/>
    <property type="match status" value="1"/>
</dbReference>
<dbReference type="PANTHER" id="PTHR21637">
    <property type="entry name" value="BTB/POZ DOMAIN-CONTAINING PROTEIN 10-RELATED"/>
    <property type="match status" value="1"/>
</dbReference>
<sequence>LVSNNPCVSLAGYYPYGSFVPSFSHLGEFLHEVSNDGAYSIFEHFLEESILPKLMECAHLGERECHVVILTDDEQVHWDAEYPPQMPEAELTSHILYSTQMYRFLKYIENREIAKRVLIERGLKKIRIGIEAIYNYVQRPFLRMSWEQEENKSRHVDFQCVKSKSVSDLTSLEQAVIDRPPETLPTTSFPQPPPPSASSPLSPRAPASPVTLPQSPSPIDPPQPDENA</sequence>
<feature type="compositionally biased region" description="Pro residues" evidence="1">
    <location>
        <begin position="215"/>
        <end position="228"/>
    </location>
</feature>
<protein>
    <submittedName>
        <fullName evidence="2">BTB_3 domain-containing protein</fullName>
    </submittedName>
</protein>
<organism evidence="2">
    <name type="scientific">Schistocephalus solidus</name>
    <name type="common">Tapeworm</name>
    <dbReference type="NCBI Taxonomy" id="70667"/>
    <lineage>
        <taxon>Eukaryota</taxon>
        <taxon>Metazoa</taxon>
        <taxon>Spiralia</taxon>
        <taxon>Lophotrochozoa</taxon>
        <taxon>Platyhelminthes</taxon>
        <taxon>Cestoda</taxon>
        <taxon>Eucestoda</taxon>
        <taxon>Diphyllobothriidea</taxon>
        <taxon>Diphyllobothriidae</taxon>
        <taxon>Schistocephalus</taxon>
    </lineage>
</organism>
<evidence type="ECO:0000256" key="1">
    <source>
        <dbReference type="SAM" id="MobiDB-lite"/>
    </source>
</evidence>
<dbReference type="GO" id="GO:0042327">
    <property type="term" value="P:positive regulation of phosphorylation"/>
    <property type="evidence" value="ECO:0007669"/>
    <property type="project" value="TreeGrafter"/>
</dbReference>
<dbReference type="GO" id="GO:0005737">
    <property type="term" value="C:cytoplasm"/>
    <property type="evidence" value="ECO:0007669"/>
    <property type="project" value="TreeGrafter"/>
</dbReference>
<evidence type="ECO:0000313" key="2">
    <source>
        <dbReference type="WBParaSite" id="SSLN_0000389901-mRNA-1"/>
    </source>
</evidence>
<accession>A0A183SHS8</accession>
<proteinExistence type="predicted"/>
<feature type="region of interest" description="Disordered" evidence="1">
    <location>
        <begin position="178"/>
        <end position="228"/>
    </location>
</feature>
<feature type="compositionally biased region" description="Low complexity" evidence="1">
    <location>
        <begin position="198"/>
        <end position="209"/>
    </location>
</feature>
<name>A0A183SHS8_SCHSO</name>
<dbReference type="InterPro" id="IPR039886">
    <property type="entry name" value="BTBD10/KCTD20"/>
</dbReference>
<dbReference type="AlphaFoldDB" id="A0A183SHS8"/>
<dbReference type="WBParaSite" id="SSLN_0000389901-mRNA-1">
    <property type="protein sequence ID" value="SSLN_0000389901-mRNA-1"/>
    <property type="gene ID" value="SSLN_0000389901"/>
</dbReference>
<reference evidence="2" key="1">
    <citation type="submission" date="2016-06" db="UniProtKB">
        <authorList>
            <consortium name="WormBaseParasite"/>
        </authorList>
    </citation>
    <scope>IDENTIFICATION</scope>
</reference>